<evidence type="ECO:0000256" key="2">
    <source>
        <dbReference type="ARBA" id="ARBA00022692"/>
    </source>
</evidence>
<feature type="domain" description="Major facilitator superfamily (MFS) profile" evidence="6">
    <location>
        <begin position="1"/>
        <end position="388"/>
    </location>
</feature>
<dbReference type="SUPFAM" id="SSF103473">
    <property type="entry name" value="MFS general substrate transporter"/>
    <property type="match status" value="1"/>
</dbReference>
<protein>
    <submittedName>
        <fullName evidence="7">MFS transporter</fullName>
    </submittedName>
</protein>
<dbReference type="Gene3D" id="1.20.1250.20">
    <property type="entry name" value="MFS general substrate transporter like domains"/>
    <property type="match status" value="2"/>
</dbReference>
<dbReference type="Pfam" id="PF07690">
    <property type="entry name" value="MFS_1"/>
    <property type="match status" value="1"/>
</dbReference>
<feature type="transmembrane region" description="Helical" evidence="5">
    <location>
        <begin position="195"/>
        <end position="216"/>
    </location>
</feature>
<feature type="transmembrane region" description="Helical" evidence="5">
    <location>
        <begin position="74"/>
        <end position="94"/>
    </location>
</feature>
<dbReference type="InterPro" id="IPR051337">
    <property type="entry name" value="OPA_Antiporter"/>
</dbReference>
<proteinExistence type="predicted"/>
<organism evidence="7 8">
    <name type="scientific">Patiriisocius marinistellae</name>
    <dbReference type="NCBI Taxonomy" id="2494560"/>
    <lineage>
        <taxon>Bacteria</taxon>
        <taxon>Pseudomonadati</taxon>
        <taxon>Bacteroidota</taxon>
        <taxon>Flavobacteriia</taxon>
        <taxon>Flavobacteriales</taxon>
        <taxon>Flavobacteriaceae</taxon>
        <taxon>Patiriisocius</taxon>
    </lineage>
</organism>
<evidence type="ECO:0000259" key="6">
    <source>
        <dbReference type="PROSITE" id="PS50850"/>
    </source>
</evidence>
<feature type="transmembrane region" description="Helical" evidence="5">
    <location>
        <begin position="115"/>
        <end position="135"/>
    </location>
</feature>
<dbReference type="GO" id="GO:0016020">
    <property type="term" value="C:membrane"/>
    <property type="evidence" value="ECO:0007669"/>
    <property type="project" value="UniProtKB-ARBA"/>
</dbReference>
<gene>
    <name evidence="7" type="ORF">ULMS_17050</name>
</gene>
<name>A0A5J4FU90_9FLAO</name>
<dbReference type="GO" id="GO:0061513">
    <property type="term" value="F:glucose 6-phosphate:phosphate antiporter activity"/>
    <property type="evidence" value="ECO:0007669"/>
    <property type="project" value="TreeGrafter"/>
</dbReference>
<dbReference type="GO" id="GO:0012505">
    <property type="term" value="C:endomembrane system"/>
    <property type="evidence" value="ECO:0007669"/>
    <property type="project" value="UniProtKB-SubCell"/>
</dbReference>
<evidence type="ECO:0000256" key="4">
    <source>
        <dbReference type="ARBA" id="ARBA00023136"/>
    </source>
</evidence>
<dbReference type="PANTHER" id="PTHR43826">
    <property type="entry name" value="GLUCOSE-6-PHOSPHATE EXCHANGER SLC37A4"/>
    <property type="match status" value="1"/>
</dbReference>
<dbReference type="PROSITE" id="PS50850">
    <property type="entry name" value="MFS"/>
    <property type="match status" value="1"/>
</dbReference>
<dbReference type="Proteomes" id="UP000326994">
    <property type="component" value="Unassembled WGS sequence"/>
</dbReference>
<comment type="caution">
    <text evidence="7">The sequence shown here is derived from an EMBL/GenBank/DDBJ whole genome shotgun (WGS) entry which is preliminary data.</text>
</comment>
<keyword evidence="8" id="KW-1185">Reference proteome</keyword>
<evidence type="ECO:0000313" key="8">
    <source>
        <dbReference type="Proteomes" id="UP000326994"/>
    </source>
</evidence>
<keyword evidence="3 5" id="KW-1133">Transmembrane helix</keyword>
<dbReference type="PANTHER" id="PTHR43826:SF3">
    <property type="entry name" value="GLUCOSE-6-PHOSPHATE EXCHANGER SLC37A4"/>
    <property type="match status" value="1"/>
</dbReference>
<keyword evidence="4 5" id="KW-0472">Membrane</keyword>
<dbReference type="GO" id="GO:0035435">
    <property type="term" value="P:phosphate ion transmembrane transport"/>
    <property type="evidence" value="ECO:0007669"/>
    <property type="project" value="TreeGrafter"/>
</dbReference>
<dbReference type="InterPro" id="IPR011701">
    <property type="entry name" value="MFS"/>
</dbReference>
<keyword evidence="2 5" id="KW-0812">Transmembrane</keyword>
<dbReference type="AlphaFoldDB" id="A0A5J4FU90"/>
<dbReference type="EMBL" id="BKCF01000002">
    <property type="protein sequence ID" value="GEQ86197.1"/>
    <property type="molecule type" value="Genomic_DNA"/>
</dbReference>
<evidence type="ECO:0000256" key="3">
    <source>
        <dbReference type="ARBA" id="ARBA00022989"/>
    </source>
</evidence>
<evidence type="ECO:0000313" key="7">
    <source>
        <dbReference type="EMBL" id="GEQ86197.1"/>
    </source>
</evidence>
<dbReference type="CDD" id="cd06174">
    <property type="entry name" value="MFS"/>
    <property type="match status" value="1"/>
</dbReference>
<reference evidence="7 8" key="1">
    <citation type="submission" date="2019-08" db="EMBL/GenBank/DDBJ databases">
        <title>Ulvibacter marinistellae sp. nov., isolated from a starfish, Patiria pectinifera.</title>
        <authorList>
            <person name="Kawano K."/>
            <person name="Ushijima N."/>
            <person name="Kihara M."/>
            <person name="Itoh H."/>
        </authorList>
    </citation>
    <scope>NUCLEOTIDE SEQUENCE [LARGE SCALE GENOMIC DNA]</scope>
    <source>
        <strain evidence="7 8">KK4</strain>
    </source>
</reference>
<comment type="subcellular location">
    <subcellularLocation>
        <location evidence="1">Endomembrane system</location>
        <topology evidence="1">Multi-pass membrane protein</topology>
    </subcellularLocation>
</comment>
<feature type="transmembrane region" description="Helical" evidence="5">
    <location>
        <begin position="19"/>
        <end position="38"/>
    </location>
</feature>
<feature type="transmembrane region" description="Helical" evidence="5">
    <location>
        <begin position="266"/>
        <end position="288"/>
    </location>
</feature>
<feature type="transmembrane region" description="Helical" evidence="5">
    <location>
        <begin position="322"/>
        <end position="344"/>
    </location>
</feature>
<dbReference type="InterPro" id="IPR020846">
    <property type="entry name" value="MFS_dom"/>
</dbReference>
<sequence>MARVFRATVLDVYHITNTQLGYCFSIYGLVALCSYLVGGPLADRFEPRKLMSIALLLTAAGGILYANQPSFSTLIILYGFWGFTTIFLFWAPMIKATRVWGGETSQGKAFGFLDGGRGLVGALFGLLGVYIFSLFVPSGNVELNTFQQRDAFTLVVYISSGLVALVGILVFFFLKSNISEEKIITEKITKKNIIEVLKLPSVWLLMIIILCAYVGYKITDIFSLYASEVMLYSEVDAAKTGTFLLFIRPVVGVIIGFLADKSRPSFYLILGFLLSIVGAVLFASGVLGKGTTPLFFITIIITAIGVYAARVLYFAVMREGKIPLALTGTAVGIISFIGYTPDIFAGPMMGYFLDNYKGFEGHQYVFILLAVFSFVGFLASTLFYFISKRKTSN</sequence>
<evidence type="ECO:0000256" key="5">
    <source>
        <dbReference type="SAM" id="Phobius"/>
    </source>
</evidence>
<dbReference type="InterPro" id="IPR036259">
    <property type="entry name" value="MFS_trans_sf"/>
</dbReference>
<feature type="transmembrane region" description="Helical" evidence="5">
    <location>
        <begin position="364"/>
        <end position="386"/>
    </location>
</feature>
<feature type="transmembrane region" description="Helical" evidence="5">
    <location>
        <begin position="240"/>
        <end position="259"/>
    </location>
</feature>
<feature type="transmembrane region" description="Helical" evidence="5">
    <location>
        <begin position="294"/>
        <end position="315"/>
    </location>
</feature>
<feature type="transmembrane region" description="Helical" evidence="5">
    <location>
        <begin position="155"/>
        <end position="174"/>
    </location>
</feature>
<evidence type="ECO:0000256" key="1">
    <source>
        <dbReference type="ARBA" id="ARBA00004127"/>
    </source>
</evidence>
<accession>A0A5J4FU90</accession>